<evidence type="ECO:0000259" key="4">
    <source>
        <dbReference type="SMART" id="SM00853"/>
    </source>
</evidence>
<dbReference type="InterPro" id="IPR042120">
    <property type="entry name" value="MutL_C_dimsub"/>
</dbReference>
<dbReference type="SUPFAM" id="SSF55874">
    <property type="entry name" value="ATPase domain of HSP90 chaperone/DNA topoisomerase II/histidine kinase"/>
    <property type="match status" value="1"/>
</dbReference>
<feature type="compositionally biased region" description="Low complexity" evidence="3">
    <location>
        <begin position="469"/>
        <end position="484"/>
    </location>
</feature>
<evidence type="ECO:0000313" key="6">
    <source>
        <dbReference type="EMBL" id="EPY25631.1"/>
    </source>
</evidence>
<evidence type="ECO:0000256" key="1">
    <source>
        <dbReference type="ARBA" id="ARBA00006082"/>
    </source>
</evidence>
<sequence length="793" mass="85382">MITRLDVLSARKISAGQVITDPASVLKELLENSLDAGATHVTIRLKRYGLEAMEVADDGCGIPMDGVIADGGLREGATTPPAAVARDDQAHTADGGGRRRATAGLPWGGRSTPWRSSVTVTHPHVHPPTTGGCTVCLVCDAAAPDPSAVALAVAAEGPGSAGTTVTVEQLFEHLPVRRRELEKNARKKLLQAVLVVKQYAVSHPHVRILLTHQEDPARQSALISLVSLSGSRDLQRSVAEAYGAQCLATMAPVDWVVSDYCDAVTGLLSKVGGGGRATADRQIIALDGRLVDLPRIKKAINDAFQQCLPNASQRLCAAFFLQLQTRRDRVDYDVNVNPDKRKVIFADEEGFAAQLYGLALKDLQTSAESVELDRAAREVQHRVEGKRLDALIKERRTPVSATAFTQFVFRREPGGDSGSNPGLLGASPPSPAAGEQQESITRMSAELLRDATAAGEDESDGEEALLHNSSSSSNGSLPSSADASSAEDEAQSEDASAPTPAEDEPSSAERSLKRLRPTADDAPDDTAEADRRVSVLSDITNGLREEGHCQCGLSFPPLARLAEEAPLPLRPAAAGKAAAATKELAAQTESDLTQLFQKRSFKDMHIIGQFNHGFILARHGRDLFIIDQHASDEIYNYERLMQQYCATPQRLVVPAVVTMDGHEVELALAHADLLRQHGFQVAAAADGTAEAVPTQLLVHTVPVLPYDTVHPTDIQELVQQLALFHTITKPLRAVWHSLATKACRSSIMIGTALSERTMRQMVDRLGELEKPWNCPHGRPTMRHLMQLPPSPDF</sequence>
<dbReference type="GO" id="GO:0140664">
    <property type="term" value="F:ATP-dependent DNA damage sensor activity"/>
    <property type="evidence" value="ECO:0007669"/>
    <property type="project" value="InterPro"/>
</dbReference>
<name>S9VF32_9TRYP</name>
<dbReference type="GO" id="GO:0016887">
    <property type="term" value="F:ATP hydrolysis activity"/>
    <property type="evidence" value="ECO:0007669"/>
    <property type="project" value="InterPro"/>
</dbReference>
<feature type="region of interest" description="Disordered" evidence="3">
    <location>
        <begin position="404"/>
        <end position="438"/>
    </location>
</feature>
<dbReference type="GO" id="GO:0030983">
    <property type="term" value="F:mismatched DNA binding"/>
    <property type="evidence" value="ECO:0007669"/>
    <property type="project" value="InterPro"/>
</dbReference>
<dbReference type="EMBL" id="ATMH01006612">
    <property type="protein sequence ID" value="EPY25631.1"/>
    <property type="molecule type" value="Genomic_DNA"/>
</dbReference>
<dbReference type="OrthoDB" id="10254304at2759"/>
<dbReference type="PANTHER" id="PTHR10073">
    <property type="entry name" value="DNA MISMATCH REPAIR PROTEIN MLH, PMS, MUTL"/>
    <property type="match status" value="1"/>
</dbReference>
<dbReference type="InterPro" id="IPR038973">
    <property type="entry name" value="MutL/Mlh/Pms-like"/>
</dbReference>
<dbReference type="Gene3D" id="3.30.565.10">
    <property type="entry name" value="Histidine kinase-like ATPase, C-terminal domain"/>
    <property type="match status" value="2"/>
</dbReference>
<dbReference type="GO" id="GO:0005524">
    <property type="term" value="F:ATP binding"/>
    <property type="evidence" value="ECO:0007669"/>
    <property type="project" value="InterPro"/>
</dbReference>
<dbReference type="AlphaFoldDB" id="S9VF32"/>
<protein>
    <submittedName>
        <fullName evidence="6">DNA mismatch repair protein PMS2</fullName>
    </submittedName>
</protein>
<gene>
    <name evidence="6" type="ORF">STCU_06612</name>
</gene>
<proteinExistence type="inferred from homology"/>
<evidence type="ECO:0000313" key="7">
    <source>
        <dbReference type="Proteomes" id="UP000015354"/>
    </source>
</evidence>
<dbReference type="SMART" id="SM00853">
    <property type="entry name" value="MutL_C"/>
    <property type="match status" value="1"/>
</dbReference>
<dbReference type="SMART" id="SM01340">
    <property type="entry name" value="DNA_mis_repair"/>
    <property type="match status" value="1"/>
</dbReference>
<dbReference type="GO" id="GO:0032389">
    <property type="term" value="C:MutLalpha complex"/>
    <property type="evidence" value="ECO:0007669"/>
    <property type="project" value="TreeGrafter"/>
</dbReference>
<dbReference type="Gene3D" id="3.30.1370.100">
    <property type="entry name" value="MutL, C-terminal domain, regulatory subdomain"/>
    <property type="match status" value="1"/>
</dbReference>
<dbReference type="GO" id="GO:0006298">
    <property type="term" value="P:mismatch repair"/>
    <property type="evidence" value="ECO:0007669"/>
    <property type="project" value="InterPro"/>
</dbReference>
<comment type="similarity">
    <text evidence="1">Belongs to the DNA mismatch repair MutL/HexB family.</text>
</comment>
<dbReference type="SUPFAM" id="SSF54211">
    <property type="entry name" value="Ribosomal protein S5 domain 2-like"/>
    <property type="match status" value="1"/>
</dbReference>
<dbReference type="InterPro" id="IPR014721">
    <property type="entry name" value="Ribsml_uS5_D2-typ_fold_subgr"/>
</dbReference>
<dbReference type="InterPro" id="IPR037198">
    <property type="entry name" value="MutL_C_sf"/>
</dbReference>
<dbReference type="Proteomes" id="UP000015354">
    <property type="component" value="Unassembled WGS sequence"/>
</dbReference>
<dbReference type="Pfam" id="PF13589">
    <property type="entry name" value="HATPase_c_3"/>
    <property type="match status" value="1"/>
</dbReference>
<evidence type="ECO:0000256" key="3">
    <source>
        <dbReference type="SAM" id="MobiDB-lite"/>
    </source>
</evidence>
<evidence type="ECO:0000259" key="5">
    <source>
        <dbReference type="SMART" id="SM01340"/>
    </source>
</evidence>
<dbReference type="InterPro" id="IPR013507">
    <property type="entry name" value="DNA_mismatch_S5_2-like"/>
</dbReference>
<organism evidence="6 7">
    <name type="scientific">Strigomonas culicis</name>
    <dbReference type="NCBI Taxonomy" id="28005"/>
    <lineage>
        <taxon>Eukaryota</taxon>
        <taxon>Discoba</taxon>
        <taxon>Euglenozoa</taxon>
        <taxon>Kinetoplastea</taxon>
        <taxon>Metakinetoplastina</taxon>
        <taxon>Trypanosomatida</taxon>
        <taxon>Trypanosomatidae</taxon>
        <taxon>Strigomonadinae</taxon>
        <taxon>Strigomonas</taxon>
    </lineage>
</organism>
<dbReference type="Gene3D" id="3.30.1540.20">
    <property type="entry name" value="MutL, C-terminal domain, dimerisation subdomain"/>
    <property type="match status" value="1"/>
</dbReference>
<comment type="caution">
    <text evidence="6">The sequence shown here is derived from an EMBL/GenBank/DDBJ whole genome shotgun (WGS) entry which is preliminary data.</text>
</comment>
<dbReference type="InterPro" id="IPR042121">
    <property type="entry name" value="MutL_C_regsub"/>
</dbReference>
<feature type="domain" description="DNA mismatch repair protein S5" evidence="5">
    <location>
        <begin position="238"/>
        <end position="364"/>
    </location>
</feature>
<feature type="region of interest" description="Disordered" evidence="3">
    <location>
        <begin position="74"/>
        <end position="113"/>
    </location>
</feature>
<dbReference type="PANTHER" id="PTHR10073:SF55">
    <property type="entry name" value="REPAIR PROTEIN PMS1, PUTATIVE-RELATED"/>
    <property type="match status" value="1"/>
</dbReference>
<dbReference type="Pfam" id="PF08676">
    <property type="entry name" value="MutL_C"/>
    <property type="match status" value="1"/>
</dbReference>
<feature type="region of interest" description="Disordered" evidence="3">
    <location>
        <begin position="451"/>
        <end position="532"/>
    </location>
</feature>
<dbReference type="SUPFAM" id="SSF118116">
    <property type="entry name" value="DNA mismatch repair protein MutL"/>
    <property type="match status" value="1"/>
</dbReference>
<keyword evidence="2" id="KW-0227">DNA damage</keyword>
<dbReference type="Gene3D" id="3.30.230.10">
    <property type="match status" value="1"/>
</dbReference>
<dbReference type="InterPro" id="IPR036890">
    <property type="entry name" value="HATPase_C_sf"/>
</dbReference>
<accession>S9VF32</accession>
<feature type="domain" description="MutL C-terminal dimerisation" evidence="4">
    <location>
        <begin position="606"/>
        <end position="753"/>
    </location>
</feature>
<dbReference type="InterPro" id="IPR014790">
    <property type="entry name" value="MutL_C"/>
</dbReference>
<evidence type="ECO:0000256" key="2">
    <source>
        <dbReference type="ARBA" id="ARBA00022763"/>
    </source>
</evidence>
<dbReference type="InterPro" id="IPR020568">
    <property type="entry name" value="Ribosomal_Su5_D2-typ_SF"/>
</dbReference>
<reference evidence="6 7" key="1">
    <citation type="journal article" date="2013" name="PLoS ONE">
        <title>Predicting the Proteins of Angomonas deanei, Strigomonas culicis and Their Respective Endosymbionts Reveals New Aspects of the Trypanosomatidae Family.</title>
        <authorList>
            <person name="Motta M.C."/>
            <person name="Martins A.C."/>
            <person name="de Souza S.S."/>
            <person name="Catta-Preta C.M."/>
            <person name="Silva R."/>
            <person name="Klein C.C."/>
            <person name="de Almeida L.G."/>
            <person name="de Lima Cunha O."/>
            <person name="Ciapina L.P."/>
            <person name="Brocchi M."/>
            <person name="Colabardini A.C."/>
            <person name="de Araujo Lima B."/>
            <person name="Machado C.R."/>
            <person name="de Almeida Soares C.M."/>
            <person name="Probst C.M."/>
            <person name="de Menezes C.B."/>
            <person name="Thompson C.E."/>
            <person name="Bartholomeu D.C."/>
            <person name="Gradia D.F."/>
            <person name="Pavoni D.P."/>
            <person name="Grisard E.C."/>
            <person name="Fantinatti-Garboggini F."/>
            <person name="Marchini F.K."/>
            <person name="Rodrigues-Luiz G.F."/>
            <person name="Wagner G."/>
            <person name="Goldman G.H."/>
            <person name="Fietto J.L."/>
            <person name="Elias M.C."/>
            <person name="Goldman M.H."/>
            <person name="Sagot M.F."/>
            <person name="Pereira M."/>
            <person name="Stoco P.H."/>
            <person name="de Mendonca-Neto R.P."/>
            <person name="Teixeira S.M."/>
            <person name="Maciel T.E."/>
            <person name="de Oliveira Mendes T.A."/>
            <person name="Urmenyi T.P."/>
            <person name="de Souza W."/>
            <person name="Schenkman S."/>
            <person name="de Vasconcelos A.T."/>
        </authorList>
    </citation>
    <scope>NUCLEOTIDE SEQUENCE [LARGE SCALE GENOMIC DNA]</scope>
</reference>
<dbReference type="Pfam" id="PF01119">
    <property type="entry name" value="DNA_mis_repair"/>
    <property type="match status" value="1"/>
</dbReference>
<keyword evidence="7" id="KW-1185">Reference proteome</keyword>